<evidence type="ECO:0000256" key="1">
    <source>
        <dbReference type="SAM" id="Phobius"/>
    </source>
</evidence>
<dbReference type="STRING" id="44008.GCA_001318175_01791"/>
<keyword evidence="1" id="KW-0812">Transmembrane</keyword>
<dbReference type="GeneID" id="60870840"/>
<name>S1RLG1_9ENTE</name>
<dbReference type="Proteomes" id="UP000017415">
    <property type="component" value="Unassembled WGS sequence"/>
</dbReference>
<protein>
    <submittedName>
        <fullName evidence="2">Uncharacterized protein</fullName>
    </submittedName>
</protein>
<dbReference type="AlphaFoldDB" id="S1RLG1"/>
<keyword evidence="3" id="KW-1185">Reference proteome</keyword>
<evidence type="ECO:0000313" key="2">
    <source>
        <dbReference type="EMBL" id="ESK60477.1"/>
    </source>
</evidence>
<feature type="transmembrane region" description="Helical" evidence="1">
    <location>
        <begin position="12"/>
        <end position="33"/>
    </location>
</feature>
<feature type="transmembrane region" description="Helical" evidence="1">
    <location>
        <begin position="39"/>
        <end position="58"/>
    </location>
</feature>
<keyword evidence="1" id="KW-1133">Transmembrane helix</keyword>
<organism evidence="2 3">
    <name type="scientific">Enterococcus cecorum DSM 20682 = ATCC 43198</name>
    <dbReference type="NCBI Taxonomy" id="1121864"/>
    <lineage>
        <taxon>Bacteria</taxon>
        <taxon>Bacillati</taxon>
        <taxon>Bacillota</taxon>
        <taxon>Bacilli</taxon>
        <taxon>Lactobacillales</taxon>
        <taxon>Enterococcaceae</taxon>
        <taxon>Enterococcus</taxon>
    </lineage>
</organism>
<dbReference type="PATRIC" id="fig|1121864.4.peg.1212"/>
<gene>
    <name evidence="2" type="ORF">OMO_02135</name>
</gene>
<reference evidence="2 3" key="1">
    <citation type="submission" date="2013-10" db="EMBL/GenBank/DDBJ databases">
        <title>The Genome Sequence of Enterococcus cecorum DSM 20682 (= ATCC 43198) (Illumina assembly).</title>
        <authorList>
            <consortium name="The Broad Institute Genomics Platform"/>
            <consortium name="The Broad Institute Genome Sequencing Center for Infectious Disease"/>
            <person name="Earl A."/>
            <person name="Russ C."/>
            <person name="Gilmore M."/>
            <person name="Surin D."/>
            <person name="Walker B."/>
            <person name="Young S."/>
            <person name="Zeng Q."/>
            <person name="Gargeya S."/>
            <person name="Fitzgerald M."/>
            <person name="Haas B."/>
            <person name="Abouelleil A."/>
            <person name="Allen A.W."/>
            <person name="Alvarado L."/>
            <person name="Arachchi H.M."/>
            <person name="Berlin A.M."/>
            <person name="Chapman S.B."/>
            <person name="Gainer-Dewar J."/>
            <person name="Goldberg J."/>
            <person name="Griggs A."/>
            <person name="Gujja S."/>
            <person name="Hansen M."/>
            <person name="Howarth C."/>
            <person name="Imamovic A."/>
            <person name="Ireland A."/>
            <person name="Larimer J."/>
            <person name="McCowan C."/>
            <person name="Murphy C."/>
            <person name="Pearson M."/>
            <person name="Poon T.W."/>
            <person name="Priest M."/>
            <person name="Roberts A."/>
            <person name="Saif S."/>
            <person name="Shea T."/>
            <person name="Sisk P."/>
            <person name="Sykes S."/>
            <person name="Wortman J."/>
            <person name="Nusbaum C."/>
            <person name="Birren B."/>
        </authorList>
    </citation>
    <scope>NUCLEOTIDE SEQUENCE [LARGE SCALE GENOMIC DNA]</scope>
    <source>
        <strain evidence="2 3">ATCC 43198</strain>
    </source>
</reference>
<dbReference type="RefSeq" id="WP_016251387.1">
    <property type="nucleotide sequence ID" value="NZ_ASWI01000004.1"/>
</dbReference>
<keyword evidence="1" id="KW-0472">Membrane</keyword>
<accession>S1RLG1</accession>
<evidence type="ECO:0000313" key="3">
    <source>
        <dbReference type="Proteomes" id="UP000017415"/>
    </source>
</evidence>
<dbReference type="EMBL" id="AHYS01000011">
    <property type="protein sequence ID" value="ESK60477.1"/>
    <property type="molecule type" value="Genomic_DNA"/>
</dbReference>
<dbReference type="HOGENOM" id="CLU_2632507_0_0_9"/>
<comment type="caution">
    <text evidence="2">The sequence shown here is derived from an EMBL/GenBank/DDBJ whole genome shotgun (WGS) entry which is preliminary data.</text>
</comment>
<sequence length="77" mass="8886">MNNKMKKIQKNIGMFRIILFGWMMFGLGLLASGNFNGKIAIGFTVVSVVVLLAYDAYFDRYLKSRPIYFKLIRKEGK</sequence>
<proteinExistence type="predicted"/>